<gene>
    <name evidence="1" type="ORF">E5329_05795</name>
</gene>
<protein>
    <submittedName>
        <fullName evidence="1">Uncharacterized protein</fullName>
    </submittedName>
</protein>
<name>A0AC61RYW4_9FIRM</name>
<keyword evidence="2" id="KW-1185">Reference proteome</keyword>
<proteinExistence type="predicted"/>
<evidence type="ECO:0000313" key="1">
    <source>
        <dbReference type="EMBL" id="TGY97185.1"/>
    </source>
</evidence>
<organism evidence="1 2">
    <name type="scientific">Petralouisia muris</name>
    <dbReference type="NCBI Taxonomy" id="3032872"/>
    <lineage>
        <taxon>Bacteria</taxon>
        <taxon>Bacillati</taxon>
        <taxon>Bacillota</taxon>
        <taxon>Clostridia</taxon>
        <taxon>Lachnospirales</taxon>
        <taxon>Lachnospiraceae</taxon>
        <taxon>Petralouisia</taxon>
    </lineage>
</organism>
<dbReference type="Proteomes" id="UP000304953">
    <property type="component" value="Unassembled WGS sequence"/>
</dbReference>
<comment type="caution">
    <text evidence="1">The sequence shown here is derived from an EMBL/GenBank/DDBJ whole genome shotgun (WGS) entry which is preliminary data.</text>
</comment>
<reference evidence="1" key="1">
    <citation type="submission" date="2019-04" db="EMBL/GenBank/DDBJ databases">
        <title>Microbes associate with the intestines of laboratory mice.</title>
        <authorList>
            <person name="Navarre W."/>
            <person name="Wong E."/>
            <person name="Huang K."/>
            <person name="Tropini C."/>
            <person name="Ng K."/>
            <person name="Yu B."/>
        </authorList>
    </citation>
    <scope>NUCLEOTIDE SEQUENCE</scope>
    <source>
        <strain evidence="1">NM01_1-7b</strain>
    </source>
</reference>
<dbReference type="EMBL" id="SRYA01000009">
    <property type="protein sequence ID" value="TGY97185.1"/>
    <property type="molecule type" value="Genomic_DNA"/>
</dbReference>
<sequence length="960" mass="110167">MILLKANSELTNIFSRMLKTMDVNVVWTGNIVVLNNFLILSGKVRSLIFNFDNRKIITNVIELPDKEEDMEPVADNQTLANVLNMTLYAFGKWGSIRGLKVDKDYSQLNALFYAILKDMRIIPGYRDDNFRFYRDNIQMTFEEVVQAAMEEGKRKPQEATEEKQEEEPEEKGLGLWHNVRWSLTKATFHKSEISAYERKASRVGNNFYINGYQCPECARKLYMAIYPQGKEFPIETEEGRVYLARSYTCDNCNLFYTPRPGRLLREGDNYSMKFGGDRDAYEDYLELLGRNAERTSNCNFNEFASQRGKHAMPPIEEECADMEHMSEEELHNIEEKIDENFFPLMQAEPYREKIQELLKAKKEDKEEKKKTKKPEQETELVKSDSPQEESAGNSAKDSGAESTGQTYQHSDAESAGNSAQGSGSKNSLQDSDSESTKQTSPYGSDTDSTGKKEKKKGLFGKRNAKEKPEGTAFGKGQDVSTQRTGNPEDPNGIEAELEAEFAESNGTMSIKEKYDARMRKLDRMSMWQLRRLREQVKDDERLDWVDKEKYEKLLRQASYQKGAEEVRQKAEYAMTQSYAVIKRVMDEISQAECPELIKKEMLKDLGEVKKKRGQEEAANLIARVPENMTRSQYRTFREKLNQYDGEDISVYNEVLEGTRRLTEKREIAGMLKRAANSDRRGLMQMLTKLREDGFLPEQAEIAIKEIEGRVMAMDQKVIDKMCPNIPLMSFDEAASAYEKIEGGVFLPEIKTNTLEMIDKRLTKLKMDECGLLVEKLKDALSGRINDMERLHFYEARKVMRGDWEPREAQLTARALNTYAQERDRYEYPILICDSSARKDGRDGFILTPDHIFYNSMFSSEMIPIRSVTGIEGNTGLLSKGIYVKRGNGKKTKIPGGISAKELKEFGEVLDEFVSYLQEKPESRSIAYLSKEKHDVKCCYRCGYTYRGGNTCPKCGNQANQ</sequence>
<accession>A0AC61RYW4</accession>
<evidence type="ECO:0000313" key="2">
    <source>
        <dbReference type="Proteomes" id="UP000304953"/>
    </source>
</evidence>